<dbReference type="PANTHER" id="PTHR30346:SF28">
    <property type="entry name" value="HTH-TYPE TRANSCRIPTIONAL REGULATOR CYNR"/>
    <property type="match status" value="1"/>
</dbReference>
<evidence type="ECO:0000313" key="6">
    <source>
        <dbReference type="EMBL" id="OXC73523.1"/>
    </source>
</evidence>
<dbReference type="SUPFAM" id="SSF53850">
    <property type="entry name" value="Periplasmic binding protein-like II"/>
    <property type="match status" value="1"/>
</dbReference>
<feature type="domain" description="HTH lysR-type" evidence="5">
    <location>
        <begin position="1"/>
        <end position="58"/>
    </location>
</feature>
<dbReference type="GO" id="GO:0003700">
    <property type="term" value="F:DNA-binding transcription factor activity"/>
    <property type="evidence" value="ECO:0007669"/>
    <property type="project" value="InterPro"/>
</dbReference>
<dbReference type="FunFam" id="1.10.10.10:FF:000001">
    <property type="entry name" value="LysR family transcriptional regulator"/>
    <property type="match status" value="1"/>
</dbReference>
<organism evidence="6 7">
    <name type="scientific">Caballeronia sordidicola</name>
    <name type="common">Burkholderia sordidicola</name>
    <dbReference type="NCBI Taxonomy" id="196367"/>
    <lineage>
        <taxon>Bacteria</taxon>
        <taxon>Pseudomonadati</taxon>
        <taxon>Pseudomonadota</taxon>
        <taxon>Betaproteobacteria</taxon>
        <taxon>Burkholderiales</taxon>
        <taxon>Burkholderiaceae</taxon>
        <taxon>Caballeronia</taxon>
    </lineage>
</organism>
<dbReference type="GO" id="GO:0032993">
    <property type="term" value="C:protein-DNA complex"/>
    <property type="evidence" value="ECO:0007669"/>
    <property type="project" value="TreeGrafter"/>
</dbReference>
<keyword evidence="4" id="KW-0804">Transcription</keyword>
<dbReference type="InterPro" id="IPR000847">
    <property type="entry name" value="LysR_HTH_N"/>
</dbReference>
<evidence type="ECO:0000313" key="7">
    <source>
        <dbReference type="Proteomes" id="UP000214720"/>
    </source>
</evidence>
<dbReference type="AlphaFoldDB" id="A0A226WQZ1"/>
<dbReference type="InterPro" id="IPR036388">
    <property type="entry name" value="WH-like_DNA-bd_sf"/>
</dbReference>
<dbReference type="Proteomes" id="UP000214720">
    <property type="component" value="Unassembled WGS sequence"/>
</dbReference>
<comment type="caution">
    <text evidence="6">The sequence shown here is derived from an EMBL/GenBank/DDBJ whole genome shotgun (WGS) entry which is preliminary data.</text>
</comment>
<evidence type="ECO:0000259" key="5">
    <source>
        <dbReference type="PROSITE" id="PS50931"/>
    </source>
</evidence>
<evidence type="ECO:0000256" key="4">
    <source>
        <dbReference type="ARBA" id="ARBA00023163"/>
    </source>
</evidence>
<evidence type="ECO:0000256" key="3">
    <source>
        <dbReference type="ARBA" id="ARBA00023125"/>
    </source>
</evidence>
<reference evidence="7" key="1">
    <citation type="submission" date="2017-01" db="EMBL/GenBank/DDBJ databases">
        <title>Genome Analysis of Deinococcus marmoris KOPRI26562.</title>
        <authorList>
            <person name="Kim J.H."/>
            <person name="Oh H.-M."/>
        </authorList>
    </citation>
    <scope>NUCLEOTIDE SEQUENCE [LARGE SCALE GENOMIC DNA]</scope>
    <source>
        <strain evidence="7">PAMC 26633</strain>
    </source>
</reference>
<dbReference type="Pfam" id="PF00126">
    <property type="entry name" value="HTH_1"/>
    <property type="match status" value="1"/>
</dbReference>
<dbReference type="GO" id="GO:0003677">
    <property type="term" value="F:DNA binding"/>
    <property type="evidence" value="ECO:0007669"/>
    <property type="project" value="UniProtKB-KW"/>
</dbReference>
<dbReference type="SUPFAM" id="SSF46785">
    <property type="entry name" value="Winged helix' DNA-binding domain"/>
    <property type="match status" value="1"/>
</dbReference>
<evidence type="ECO:0000256" key="1">
    <source>
        <dbReference type="ARBA" id="ARBA00009437"/>
    </source>
</evidence>
<dbReference type="RefSeq" id="WP_089164647.1">
    <property type="nucleotide sequence ID" value="NZ_MTHB01000246.1"/>
</dbReference>
<dbReference type="EMBL" id="MTHB01000246">
    <property type="protein sequence ID" value="OXC73523.1"/>
    <property type="molecule type" value="Genomic_DNA"/>
</dbReference>
<evidence type="ECO:0000256" key="2">
    <source>
        <dbReference type="ARBA" id="ARBA00023015"/>
    </source>
</evidence>
<protein>
    <submittedName>
        <fullName evidence="6">Putative LysR-family transcriptional regulator</fullName>
    </submittedName>
</protein>
<dbReference type="InterPro" id="IPR036390">
    <property type="entry name" value="WH_DNA-bd_sf"/>
</dbReference>
<keyword evidence="2" id="KW-0805">Transcription regulation</keyword>
<dbReference type="PANTHER" id="PTHR30346">
    <property type="entry name" value="TRANSCRIPTIONAL DUAL REGULATOR HCAR-RELATED"/>
    <property type="match status" value="1"/>
</dbReference>
<name>A0A226WQZ1_CABSO</name>
<dbReference type="OrthoDB" id="9803735at2"/>
<dbReference type="Pfam" id="PF03466">
    <property type="entry name" value="LysR_substrate"/>
    <property type="match status" value="1"/>
</dbReference>
<dbReference type="PROSITE" id="PS50931">
    <property type="entry name" value="HTH_LYSR"/>
    <property type="match status" value="1"/>
</dbReference>
<dbReference type="Gene3D" id="1.10.10.10">
    <property type="entry name" value="Winged helix-like DNA-binding domain superfamily/Winged helix DNA-binding domain"/>
    <property type="match status" value="1"/>
</dbReference>
<proteinExistence type="inferred from homology"/>
<accession>A0A226WQZ1</accession>
<dbReference type="Gene3D" id="3.40.190.10">
    <property type="entry name" value="Periplasmic binding protein-like II"/>
    <property type="match status" value="2"/>
</dbReference>
<dbReference type="InterPro" id="IPR005119">
    <property type="entry name" value="LysR_subst-bd"/>
</dbReference>
<sequence length="292" mass="32368">MDSRYLQSFVYVAELGSIAEAARRLDLTPAAVGQRVKLLEEELGMRLIQRSGRTVSATPAGARILERGRKVLRDIRDLRADVVDDASLSGELRLGATPTLMTALIPRLVSTLLGEHPQVDIYLEPGNSVALYSKVLDGELDAALIIRPLFDLPKSCGWHTMREEPLVLLTPESMQVSDVRVTLETEPFLRYDRTTVGGRIADDYLRQQGIKTHQRCELDGLDALAALVSRGLGVSLVPHWLSAPGYNVPLARWPLRGSRAKRVVGMVWSRASARIRLVESFLQLAQDWDGKP</sequence>
<keyword evidence="3" id="KW-0238">DNA-binding</keyword>
<comment type="similarity">
    <text evidence="1">Belongs to the LysR transcriptional regulatory family.</text>
</comment>
<gene>
    <name evidence="6" type="ORF">BSU04_35625</name>
</gene>